<dbReference type="PROSITE" id="PS01359">
    <property type="entry name" value="ZF_PHD_1"/>
    <property type="match status" value="1"/>
</dbReference>
<evidence type="ECO:0000256" key="2">
    <source>
        <dbReference type="ARBA" id="ARBA00022771"/>
    </source>
</evidence>
<dbReference type="OrthoDB" id="1678912at2759"/>
<evidence type="ECO:0000259" key="4">
    <source>
        <dbReference type="SMART" id="SM00249"/>
    </source>
</evidence>
<organism evidence="5 6">
    <name type="scientific">Rhizopus stolonifer</name>
    <name type="common">Rhizopus nigricans</name>
    <dbReference type="NCBI Taxonomy" id="4846"/>
    <lineage>
        <taxon>Eukaryota</taxon>
        <taxon>Fungi</taxon>
        <taxon>Fungi incertae sedis</taxon>
        <taxon>Mucoromycota</taxon>
        <taxon>Mucoromycotina</taxon>
        <taxon>Mucoromycetes</taxon>
        <taxon>Mucorales</taxon>
        <taxon>Mucorineae</taxon>
        <taxon>Rhizopodaceae</taxon>
        <taxon>Rhizopus</taxon>
    </lineage>
</organism>
<evidence type="ECO:0000256" key="3">
    <source>
        <dbReference type="ARBA" id="ARBA00022833"/>
    </source>
</evidence>
<dbReference type="InterPro" id="IPR004198">
    <property type="entry name" value="Znf_C5HC2"/>
</dbReference>
<dbReference type="SUPFAM" id="SSF57903">
    <property type="entry name" value="FYVE/PHD zinc finger"/>
    <property type="match status" value="1"/>
</dbReference>
<dbReference type="SMART" id="SM00249">
    <property type="entry name" value="PHD"/>
    <property type="match status" value="1"/>
</dbReference>
<keyword evidence="6" id="KW-1185">Reference proteome</keyword>
<comment type="caution">
    <text evidence="5">The sequence shown here is derived from an EMBL/GenBank/DDBJ whole genome shotgun (WGS) entry which is preliminary data.</text>
</comment>
<dbReference type="EMBL" id="PJQM01003852">
    <property type="protein sequence ID" value="RCH86829.1"/>
    <property type="molecule type" value="Genomic_DNA"/>
</dbReference>
<dbReference type="STRING" id="4846.A0A367JAG9"/>
<dbReference type="InterPro" id="IPR019786">
    <property type="entry name" value="Zinc_finger_PHD-type_CS"/>
</dbReference>
<keyword evidence="3" id="KW-0862">Zinc</keyword>
<dbReference type="InterPro" id="IPR001965">
    <property type="entry name" value="Znf_PHD"/>
</dbReference>
<feature type="domain" description="Zinc finger PHD-type" evidence="4">
    <location>
        <begin position="421"/>
        <end position="466"/>
    </location>
</feature>
<dbReference type="Pfam" id="PF00628">
    <property type="entry name" value="PHD"/>
    <property type="match status" value="1"/>
</dbReference>
<keyword evidence="1" id="KW-0479">Metal-binding</keyword>
<reference evidence="5 6" key="1">
    <citation type="journal article" date="2018" name="G3 (Bethesda)">
        <title>Phylogenetic and Phylogenomic Definition of Rhizopus Species.</title>
        <authorList>
            <person name="Gryganskyi A.P."/>
            <person name="Golan J."/>
            <person name="Dolatabadi S."/>
            <person name="Mondo S."/>
            <person name="Robb S."/>
            <person name="Idnurm A."/>
            <person name="Muszewska A."/>
            <person name="Steczkiewicz K."/>
            <person name="Masonjones S."/>
            <person name="Liao H.L."/>
            <person name="Gajdeczka M.T."/>
            <person name="Anike F."/>
            <person name="Vuek A."/>
            <person name="Anishchenko I.M."/>
            <person name="Voigt K."/>
            <person name="de Hoog G.S."/>
            <person name="Smith M.E."/>
            <person name="Heitman J."/>
            <person name="Vilgalys R."/>
            <person name="Stajich J.E."/>
        </authorList>
    </citation>
    <scope>NUCLEOTIDE SEQUENCE [LARGE SCALE GENOMIC DNA]</scope>
    <source>
        <strain evidence="5 6">LSU 92-RS-03</strain>
    </source>
</reference>
<dbReference type="InterPro" id="IPR013083">
    <property type="entry name" value="Znf_RING/FYVE/PHD"/>
</dbReference>
<sequence>VLMLGVNQKRELQCDFCHCYTYLSFTECVCKKIACSDHITDLCVCSQASKTRYIRFTDEKLCLLVQEVIENSYTPDKWIKRLDEFMNKNPTVKGMKELYEEGHQVGVALEILDNLEDFIRVVEDWIIKAEDVLDPKRERTDMSRIERIQYLIEEAKTISFNFNQIPLLKDYLEKLETYDAAIALLLDIDDDREEQERVRDKGIRLGADSKLFKKLQHTINYSTWLVEAKDALSKPVDFKRFKYLIKQGRDMDMGRDAWFESLVIVRKEAKKSVQYIENLCEGKEKIYWGHEDCLENLGENTETPQWSYRLEPSLMDQLYVVIERSKIIMEQVEELMCNNSGSLERPSAPRGFYLMTKCKAAALKSDATERMADALSRVSEWHQQLIDLFNVDFDKTIESKIKHMLKRMKHLLTHCDTPGLYCICRRRMEGLMVECEVCNEKFHNVCMSISSTRSQLNATYVCPICEGISDKPAFGDIEDMLVSARSLFFTPNNYAALEEIYNHLIQFKTVVHAFFNRDSKPSDVRRYLLCMEGLGVDLPVETNILREKLGMPLTQDSSLGTRSPSIRSPSLEYESIGSPDLGFSSLGFDSIGTKTPTRIKLTVRPPEFCSEKQKVMSLIFEASNLLTFSNINLPVNDEYEFVPTAFVHFLSIANT</sequence>
<evidence type="ECO:0000313" key="5">
    <source>
        <dbReference type="EMBL" id="RCH86829.1"/>
    </source>
</evidence>
<dbReference type="Proteomes" id="UP000253551">
    <property type="component" value="Unassembled WGS sequence"/>
</dbReference>
<dbReference type="GO" id="GO:0008270">
    <property type="term" value="F:zinc ion binding"/>
    <property type="evidence" value="ECO:0007669"/>
    <property type="project" value="UniProtKB-KW"/>
</dbReference>
<proteinExistence type="predicted"/>
<keyword evidence="2" id="KW-0863">Zinc-finger</keyword>
<gene>
    <name evidence="5" type="ORF">CU098_000591</name>
</gene>
<dbReference type="InterPro" id="IPR011011">
    <property type="entry name" value="Znf_FYVE_PHD"/>
</dbReference>
<dbReference type="InterPro" id="IPR019787">
    <property type="entry name" value="Znf_PHD-finger"/>
</dbReference>
<protein>
    <recommendedName>
        <fullName evidence="4">Zinc finger PHD-type domain-containing protein</fullName>
    </recommendedName>
</protein>
<dbReference type="InterPro" id="IPR013637">
    <property type="entry name" value="Lys_sp_deMease-like_dom"/>
</dbReference>
<dbReference type="Pfam" id="PF08429">
    <property type="entry name" value="PLU-1"/>
    <property type="match status" value="1"/>
</dbReference>
<evidence type="ECO:0000256" key="1">
    <source>
        <dbReference type="ARBA" id="ARBA00022723"/>
    </source>
</evidence>
<dbReference type="AlphaFoldDB" id="A0A367JAG9"/>
<feature type="non-terminal residue" evidence="5">
    <location>
        <position position="655"/>
    </location>
</feature>
<feature type="non-terminal residue" evidence="5">
    <location>
        <position position="1"/>
    </location>
</feature>
<evidence type="ECO:0000313" key="6">
    <source>
        <dbReference type="Proteomes" id="UP000253551"/>
    </source>
</evidence>
<dbReference type="Gene3D" id="3.30.40.10">
    <property type="entry name" value="Zinc/RING finger domain, C3HC4 (zinc finger)"/>
    <property type="match status" value="1"/>
</dbReference>
<accession>A0A367JAG9</accession>
<name>A0A367JAG9_RHIST</name>
<dbReference type="Pfam" id="PF02928">
    <property type="entry name" value="zf-C5HC2"/>
    <property type="match status" value="1"/>
</dbReference>